<evidence type="ECO:0000313" key="2">
    <source>
        <dbReference type="Proteomes" id="UP000824023"/>
    </source>
</evidence>
<dbReference type="AlphaFoldDB" id="A0A9D2A5F5"/>
<dbReference type="InterPro" id="IPR024269">
    <property type="entry name" value="DUF3791"/>
</dbReference>
<reference evidence="1" key="2">
    <citation type="submission" date="2021-04" db="EMBL/GenBank/DDBJ databases">
        <authorList>
            <person name="Gilroy R."/>
        </authorList>
    </citation>
    <scope>NUCLEOTIDE SEQUENCE</scope>
    <source>
        <strain evidence="1">ChiHjej12B11-24981</strain>
    </source>
</reference>
<organism evidence="1 2">
    <name type="scientific">Candidatus Bacteroides merdipullorum</name>
    <dbReference type="NCBI Taxonomy" id="2838474"/>
    <lineage>
        <taxon>Bacteria</taxon>
        <taxon>Pseudomonadati</taxon>
        <taxon>Bacteroidota</taxon>
        <taxon>Bacteroidia</taxon>
        <taxon>Bacteroidales</taxon>
        <taxon>Bacteroidaceae</taxon>
        <taxon>Bacteroides</taxon>
    </lineage>
</organism>
<dbReference type="EMBL" id="DXCK01000133">
    <property type="protein sequence ID" value="HIZ02608.1"/>
    <property type="molecule type" value="Genomic_DNA"/>
</dbReference>
<name>A0A9D2A5F5_9BACE</name>
<protein>
    <submittedName>
        <fullName evidence="1">DUF3791 domain-containing protein</fullName>
    </submittedName>
</protein>
<dbReference type="Pfam" id="PF12668">
    <property type="entry name" value="DUF3791"/>
    <property type="match status" value="1"/>
</dbReference>
<accession>A0A9D2A5F5</accession>
<proteinExistence type="predicted"/>
<reference evidence="1" key="1">
    <citation type="journal article" date="2021" name="PeerJ">
        <title>Extensive microbial diversity within the chicken gut microbiome revealed by metagenomics and culture.</title>
        <authorList>
            <person name="Gilroy R."/>
            <person name="Ravi A."/>
            <person name="Getino M."/>
            <person name="Pursley I."/>
            <person name="Horton D.L."/>
            <person name="Alikhan N.F."/>
            <person name="Baker D."/>
            <person name="Gharbi K."/>
            <person name="Hall N."/>
            <person name="Watson M."/>
            <person name="Adriaenssens E.M."/>
            <person name="Foster-Nyarko E."/>
            <person name="Jarju S."/>
            <person name="Secka A."/>
            <person name="Antonio M."/>
            <person name="Oren A."/>
            <person name="Chaudhuri R.R."/>
            <person name="La Ragione R."/>
            <person name="Hildebrand F."/>
            <person name="Pallen M.J."/>
        </authorList>
    </citation>
    <scope>NUCLEOTIDE SEQUENCE</scope>
    <source>
        <strain evidence="1">ChiHjej12B11-24981</strain>
    </source>
</reference>
<gene>
    <name evidence="1" type="ORF">H9819_10245</name>
</gene>
<comment type="caution">
    <text evidence="1">The sequence shown here is derived from an EMBL/GenBank/DDBJ whole genome shotgun (WGS) entry which is preliminary data.</text>
</comment>
<sequence>MERLRQMTEQQLRMIFAASCIEAAARHEGIPATEMYRRMSDVGMIHHYILPYYDLLHTQSRQYVTDILLETLHNWESAGLTMADGKGGES</sequence>
<dbReference type="Proteomes" id="UP000824023">
    <property type="component" value="Unassembled WGS sequence"/>
</dbReference>
<evidence type="ECO:0000313" key="1">
    <source>
        <dbReference type="EMBL" id="HIZ02608.1"/>
    </source>
</evidence>